<dbReference type="InterPro" id="IPR002937">
    <property type="entry name" value="Amino_oxidase"/>
</dbReference>
<keyword evidence="3" id="KW-1185">Reference proteome</keyword>
<name>A0A343TKC5_9EURY</name>
<sequence>MDIEGGYRRENTLRRTDPSGDMITVVGGGIAGLAAAYRLQEHGFDVRVYEAADEVGGLAALYDTAGDPIERYYHHLSKSEETIVELAEELGVDDRLEWSIGKNAYYVDGVVHPLDTATQIAAYPHLSLYDKFRLGMLTLGVDVRGGRPRFDSYDDLTEYEDVPVREFVEEHTTRGVYERFFDPLLDAKFGDRKEDVSAAWLLGRIRFRGERDLRRGEILGYFDGSFGVLIDALVDGVGRDRITTGARVVDVGFSTAGGESAADRGVETVTVEAGSGTETHETDGVVVAAMPNVLEALTGYECDIDFQGAVCAVVTMDRQLLDTYWLNIAEEAPFGALIEHTNFVPPDRYGGQHLLYVASYVQSSDDWRWQADDATLEERWLDGIAELFPSFSREHVASVRISRNPRAAPVYERGYLETVIPYHLHEAVGDGVYYAGMASRAQYPERSLNGGIVAGFECADRIADGE</sequence>
<evidence type="ECO:0000313" key="2">
    <source>
        <dbReference type="EMBL" id="AUX09547.1"/>
    </source>
</evidence>
<dbReference type="Gene3D" id="3.90.660.20">
    <property type="entry name" value="Protoporphyrinogen oxidase, mitochondrial, domain 2"/>
    <property type="match status" value="1"/>
</dbReference>
<dbReference type="Proteomes" id="UP000263012">
    <property type="component" value="Chromosome"/>
</dbReference>
<dbReference type="SUPFAM" id="SSF51905">
    <property type="entry name" value="FAD/NAD(P)-binding domain"/>
    <property type="match status" value="1"/>
</dbReference>
<proteinExistence type="predicted"/>
<organism evidence="2 3">
    <name type="scientific">Halalkaliarchaeum desulfuricum</name>
    <dbReference type="NCBI Taxonomy" id="2055893"/>
    <lineage>
        <taxon>Archaea</taxon>
        <taxon>Methanobacteriati</taxon>
        <taxon>Methanobacteriota</taxon>
        <taxon>Stenosarchaea group</taxon>
        <taxon>Halobacteria</taxon>
        <taxon>Halobacteriales</taxon>
        <taxon>Haloferacaceae</taxon>
        <taxon>Halalkaliarchaeum</taxon>
    </lineage>
</organism>
<evidence type="ECO:0000313" key="3">
    <source>
        <dbReference type="Proteomes" id="UP000263012"/>
    </source>
</evidence>
<gene>
    <name evidence="2" type="ORF">AArcSl_1922</name>
</gene>
<dbReference type="AlphaFoldDB" id="A0A343TKC5"/>
<dbReference type="Gene3D" id="3.50.50.60">
    <property type="entry name" value="FAD/NAD(P)-binding domain"/>
    <property type="match status" value="1"/>
</dbReference>
<protein>
    <submittedName>
        <fullName evidence="2">Protoporphyrinogen oxidase</fullName>
    </submittedName>
</protein>
<feature type="domain" description="Amine oxidase" evidence="1">
    <location>
        <begin position="30"/>
        <end position="462"/>
    </location>
</feature>
<accession>A0A343TKC5</accession>
<dbReference type="PANTHER" id="PTHR42923">
    <property type="entry name" value="PROTOPORPHYRINOGEN OXIDASE"/>
    <property type="match status" value="1"/>
</dbReference>
<dbReference type="InterPro" id="IPR050464">
    <property type="entry name" value="Zeta_carotene_desat/Oxidored"/>
</dbReference>
<evidence type="ECO:0000259" key="1">
    <source>
        <dbReference type="Pfam" id="PF01593"/>
    </source>
</evidence>
<dbReference type="InterPro" id="IPR036188">
    <property type="entry name" value="FAD/NAD-bd_sf"/>
</dbReference>
<dbReference type="Gene3D" id="1.10.3110.10">
    <property type="entry name" value="protoporphyrinogen ix oxidase, domain 3"/>
    <property type="match status" value="1"/>
</dbReference>
<dbReference type="Pfam" id="PF01593">
    <property type="entry name" value="Amino_oxidase"/>
    <property type="match status" value="1"/>
</dbReference>
<dbReference type="NCBIfam" id="NF005560">
    <property type="entry name" value="PRK07233.1"/>
    <property type="match status" value="1"/>
</dbReference>
<dbReference type="PRINTS" id="PR00419">
    <property type="entry name" value="ADXRDTASE"/>
</dbReference>
<dbReference type="EMBL" id="CP025066">
    <property type="protein sequence ID" value="AUX09547.1"/>
    <property type="molecule type" value="Genomic_DNA"/>
</dbReference>
<dbReference type="KEGG" id="hdf:AArcSl_1922"/>
<dbReference type="PANTHER" id="PTHR42923:SF3">
    <property type="entry name" value="PROTOPORPHYRINOGEN OXIDASE"/>
    <property type="match status" value="1"/>
</dbReference>
<dbReference type="GO" id="GO:0016491">
    <property type="term" value="F:oxidoreductase activity"/>
    <property type="evidence" value="ECO:0007669"/>
    <property type="project" value="InterPro"/>
</dbReference>
<reference evidence="3" key="1">
    <citation type="submission" date="2017-11" db="EMBL/GenBank/DDBJ databases">
        <title>Phenotypic and genomic properties of facultatively anaerobic sulfur-reducing natronoarchaea from hypersaline soda lakes.</title>
        <authorList>
            <person name="Sorokin D.Y."/>
            <person name="Kublanov I.V."/>
            <person name="Roman P."/>
            <person name="Sinninghe Damste J.S."/>
            <person name="Golyshin P.N."/>
            <person name="Rojo D."/>
            <person name="Ciordia S."/>
            <person name="Mena M.D.C."/>
            <person name="Ferrer M."/>
            <person name="Messina E."/>
            <person name="Smedile F."/>
            <person name="La Spada G."/>
            <person name="La Cono V."/>
            <person name="Yakimov M.M."/>
        </authorList>
    </citation>
    <scope>NUCLEOTIDE SEQUENCE [LARGE SCALE GENOMIC DNA]</scope>
    <source>
        <strain evidence="3">AArc-Sl</strain>
    </source>
</reference>